<gene>
    <name evidence="3" type="ORF">FWK35_00023745</name>
</gene>
<dbReference type="InterPro" id="IPR000477">
    <property type="entry name" value="RT_dom"/>
</dbReference>
<dbReference type="GO" id="GO:0003964">
    <property type="term" value="F:RNA-directed DNA polymerase activity"/>
    <property type="evidence" value="ECO:0007669"/>
    <property type="project" value="UniProtKB-KW"/>
</dbReference>
<keyword evidence="3" id="KW-0548">Nucleotidyltransferase</keyword>
<keyword evidence="1" id="KW-1133">Transmembrane helix</keyword>
<keyword evidence="1" id="KW-0812">Transmembrane</keyword>
<keyword evidence="1" id="KW-0472">Membrane</keyword>
<feature type="transmembrane region" description="Helical" evidence="1">
    <location>
        <begin position="150"/>
        <end position="167"/>
    </location>
</feature>
<evidence type="ECO:0000313" key="4">
    <source>
        <dbReference type="Proteomes" id="UP000478052"/>
    </source>
</evidence>
<evidence type="ECO:0000256" key="1">
    <source>
        <dbReference type="SAM" id="Phobius"/>
    </source>
</evidence>
<comment type="caution">
    <text evidence="3">The sequence shown here is derived from an EMBL/GenBank/DDBJ whole genome shotgun (WGS) entry which is preliminary data.</text>
</comment>
<dbReference type="OrthoDB" id="6624020at2759"/>
<feature type="transmembrane region" description="Helical" evidence="1">
    <location>
        <begin position="187"/>
        <end position="211"/>
    </location>
</feature>
<organism evidence="3 4">
    <name type="scientific">Aphis craccivora</name>
    <name type="common">Cowpea aphid</name>
    <dbReference type="NCBI Taxonomy" id="307492"/>
    <lineage>
        <taxon>Eukaryota</taxon>
        <taxon>Metazoa</taxon>
        <taxon>Ecdysozoa</taxon>
        <taxon>Arthropoda</taxon>
        <taxon>Hexapoda</taxon>
        <taxon>Insecta</taxon>
        <taxon>Pterygota</taxon>
        <taxon>Neoptera</taxon>
        <taxon>Paraneoptera</taxon>
        <taxon>Hemiptera</taxon>
        <taxon>Sternorrhyncha</taxon>
        <taxon>Aphidomorpha</taxon>
        <taxon>Aphidoidea</taxon>
        <taxon>Aphididae</taxon>
        <taxon>Aphidini</taxon>
        <taxon>Aphis</taxon>
        <taxon>Aphis</taxon>
    </lineage>
</organism>
<keyword evidence="3" id="KW-0808">Transferase</keyword>
<dbReference type="PANTHER" id="PTHR33481">
    <property type="entry name" value="REVERSE TRANSCRIPTASE"/>
    <property type="match status" value="1"/>
</dbReference>
<dbReference type="EMBL" id="VUJU01008034">
    <property type="protein sequence ID" value="KAF0736584.1"/>
    <property type="molecule type" value="Genomic_DNA"/>
</dbReference>
<keyword evidence="3" id="KW-0695">RNA-directed DNA polymerase</keyword>
<sequence>MYDGLLQVRTGGNQLGISSSTLVVFADDVAVVTTGHTTRILEDVTNNAPAAVTEWMDRAELSLSVEKTEAIILTNKRGYERPDFRIRGTSIEIKDQIRYLGIELHRVLGFRAHIEAAASKALSTSQALSKIMPNVGGSGQQKRRLMSTVVLSKLLYAAPIWSVALVFDRNIQSILRPQRTIALRTAMAYRTVSTAAIMVVAGVVPAHLLAWERTERYEIRRDPNKAALEKEIREEVLKKWQIEWDKEVTGRWTWRFIRDAKSWFNRRSGAVDFHLTQVLTGHGCFRQYLKRMGKLDVSSCIDCQAVIDDAEHAIFVCDRWWRDRRTLEATLGQCLRPENFVELMMGSPDNWKVISKFINNLLSTREEEERIRQRR</sequence>
<dbReference type="AlphaFoldDB" id="A0A6G0X919"/>
<keyword evidence="4" id="KW-1185">Reference proteome</keyword>
<proteinExistence type="predicted"/>
<accession>A0A6G0X919</accession>
<feature type="domain" description="Reverse transcriptase" evidence="2">
    <location>
        <begin position="1"/>
        <end position="104"/>
    </location>
</feature>
<dbReference type="PROSITE" id="PS50878">
    <property type="entry name" value="RT_POL"/>
    <property type="match status" value="1"/>
</dbReference>
<dbReference type="PANTHER" id="PTHR33481:SF1">
    <property type="entry name" value="ENDONUCLEASE_EXONUCLEASE_PHOSPHATASE DOMAIN-CONTAINING PROTEIN-RELATED"/>
    <property type="match status" value="1"/>
</dbReference>
<reference evidence="3 4" key="1">
    <citation type="submission" date="2019-08" db="EMBL/GenBank/DDBJ databases">
        <title>Whole genome of Aphis craccivora.</title>
        <authorList>
            <person name="Voronova N.V."/>
            <person name="Shulinski R.S."/>
            <person name="Bandarenka Y.V."/>
            <person name="Zhorov D.G."/>
            <person name="Warner D."/>
        </authorList>
    </citation>
    <scope>NUCLEOTIDE SEQUENCE [LARGE SCALE GENOMIC DNA]</scope>
    <source>
        <strain evidence="3">180601</strain>
        <tissue evidence="3">Whole Body</tissue>
    </source>
</reference>
<evidence type="ECO:0000259" key="2">
    <source>
        <dbReference type="PROSITE" id="PS50878"/>
    </source>
</evidence>
<protein>
    <submittedName>
        <fullName evidence="3">Reverse transcriptase domain-containing protein</fullName>
    </submittedName>
</protein>
<evidence type="ECO:0000313" key="3">
    <source>
        <dbReference type="EMBL" id="KAF0736584.1"/>
    </source>
</evidence>
<name>A0A6G0X919_APHCR</name>
<dbReference type="Proteomes" id="UP000478052">
    <property type="component" value="Unassembled WGS sequence"/>
</dbReference>